<accession>A0ACB9HNA4</accession>
<evidence type="ECO:0000313" key="2">
    <source>
        <dbReference type="Proteomes" id="UP001056120"/>
    </source>
</evidence>
<evidence type="ECO:0000313" key="1">
    <source>
        <dbReference type="EMBL" id="KAI3796803.1"/>
    </source>
</evidence>
<dbReference type="EMBL" id="CM042029">
    <property type="protein sequence ID" value="KAI3796803.1"/>
    <property type="molecule type" value="Genomic_DNA"/>
</dbReference>
<gene>
    <name evidence="1" type="ORF">L1987_39489</name>
</gene>
<sequence>MSHEEQNLKVENLLKESPWPLSAHSIRISKTTTLFLHPCHVEDAYKYVSVNPESHSNHFLFQDLQSLPILINLIPNMEANHGIGASAQPLTTVSSSCGTLGGHLARRLVQIGVKDVFSVPGDFNLTLLDHLIAEPGLNLVGCCNELNAGYAADGYARAKGVGACVVTFTVGGLSVLNAIAGAYSESLPVICIVGGPNSNDYGTNRILHHTIGLPDFTQELQCFRTVTCAQAVVNNLEDAHEQIDSAISTALKESKPVYISISCNLPGIPHPTFDREPVPFFLPPISSNPLGLEAAVEETAKLLNKSVKPVIVAGCKLRVAKAQKAFMEFANASGYPIAIMPSAKGLVPEHHPNFIGTYWGAVSTNFVGEIVESADAYIFVGPIFNDYSSVGYSLLIKKEKLITVQPNRVTIGHGPSLGWVFMADFLSALAKKLKKNSTALENYHRIFVPSGVPLKYEKDEPLRVNILFKHIQEMLSGETAVIAETGDSWFNCQKLRLPENCGYEFQMQYGSIGWSVGATLGYAQAAKDKRVIACIGDGSFQVTAQDISTMIRCGQNTIIFLVNNGGYTIEVEIHDGPYNVIKNWDYTGLVNAIHNGEGKCWTCKVKTEEELVEAIETATGEQKDSLCFIEVFVHKDDTSKELLEWGSRVSYANSRPPNPQ</sequence>
<organism evidence="1 2">
    <name type="scientific">Smallanthus sonchifolius</name>
    <dbReference type="NCBI Taxonomy" id="185202"/>
    <lineage>
        <taxon>Eukaryota</taxon>
        <taxon>Viridiplantae</taxon>
        <taxon>Streptophyta</taxon>
        <taxon>Embryophyta</taxon>
        <taxon>Tracheophyta</taxon>
        <taxon>Spermatophyta</taxon>
        <taxon>Magnoliopsida</taxon>
        <taxon>eudicotyledons</taxon>
        <taxon>Gunneridae</taxon>
        <taxon>Pentapetalae</taxon>
        <taxon>asterids</taxon>
        <taxon>campanulids</taxon>
        <taxon>Asterales</taxon>
        <taxon>Asteraceae</taxon>
        <taxon>Asteroideae</taxon>
        <taxon>Heliantheae alliance</taxon>
        <taxon>Millerieae</taxon>
        <taxon>Smallanthus</taxon>
    </lineage>
</organism>
<dbReference type="Proteomes" id="UP001056120">
    <property type="component" value="Linkage Group LG12"/>
</dbReference>
<name>A0ACB9HNA4_9ASTR</name>
<reference evidence="1 2" key="2">
    <citation type="journal article" date="2022" name="Mol. Ecol. Resour.">
        <title>The genomes of chicory, endive, great burdock and yacon provide insights into Asteraceae paleo-polyploidization history and plant inulin production.</title>
        <authorList>
            <person name="Fan W."/>
            <person name="Wang S."/>
            <person name="Wang H."/>
            <person name="Wang A."/>
            <person name="Jiang F."/>
            <person name="Liu H."/>
            <person name="Zhao H."/>
            <person name="Xu D."/>
            <person name="Zhang Y."/>
        </authorList>
    </citation>
    <scope>NUCLEOTIDE SEQUENCE [LARGE SCALE GENOMIC DNA]</scope>
    <source>
        <strain evidence="2">cv. Yunnan</strain>
        <tissue evidence="1">Leaves</tissue>
    </source>
</reference>
<keyword evidence="2" id="KW-1185">Reference proteome</keyword>
<proteinExistence type="predicted"/>
<reference evidence="2" key="1">
    <citation type="journal article" date="2022" name="Mol. Ecol. Resour.">
        <title>The genomes of chicory, endive, great burdock and yacon provide insights into Asteraceae palaeo-polyploidization history and plant inulin production.</title>
        <authorList>
            <person name="Fan W."/>
            <person name="Wang S."/>
            <person name="Wang H."/>
            <person name="Wang A."/>
            <person name="Jiang F."/>
            <person name="Liu H."/>
            <person name="Zhao H."/>
            <person name="Xu D."/>
            <person name="Zhang Y."/>
        </authorList>
    </citation>
    <scope>NUCLEOTIDE SEQUENCE [LARGE SCALE GENOMIC DNA]</scope>
    <source>
        <strain evidence="2">cv. Yunnan</strain>
    </source>
</reference>
<protein>
    <submittedName>
        <fullName evidence="1">Uncharacterized protein</fullName>
    </submittedName>
</protein>
<comment type="caution">
    <text evidence="1">The sequence shown here is derived from an EMBL/GenBank/DDBJ whole genome shotgun (WGS) entry which is preliminary data.</text>
</comment>